<name>A0ACB7YCU8_9ERIC</name>
<evidence type="ECO:0000313" key="2">
    <source>
        <dbReference type="Proteomes" id="UP000828048"/>
    </source>
</evidence>
<sequence length="452" mass="50575">MASHHHHHCQPPPSTTSSCYCYHYSTCYTPPPPPDPHLHSPPPPFHHHHNPPPHPHLTPPHPHLTPPHPHLTPPHQPFHHHNQTPHHPPQTHQDFHHQTQPTVSSLLSRIAALESSILRRQYSSNSASPTSLRDAAARTIQTHFRAFLVRRSRTLRQLKDLASVKSALNALKASSNQNAHLDCQMISRRAMSLLLKLDSIQGGDPMIRDGKRSISRDIIRFMEFIDGVTVKRTEISSIALKNVRYGRTGGSKIRVMYGDERVLGERSGKKIHGFSMGYEDDHDDEEGIEVENPRIPVNGKGAYSRNKNGGFEKIPAKVKKNVSFAENGNVYRVFASTREPISNGDNSSGEGSGSGDDEREIVDNLRRGVEEIRVLSKGDEDDEEAHSEDGGSPHSSDGGRNCRRNLRDEDSYELVGHYQGENEEFTFSTALPVKMESGADLMKKRNSLKIVE</sequence>
<comment type="caution">
    <text evidence="1">The sequence shown here is derived from an EMBL/GenBank/DDBJ whole genome shotgun (WGS) entry which is preliminary data.</text>
</comment>
<protein>
    <submittedName>
        <fullName evidence="1">Uncharacterized protein</fullName>
    </submittedName>
</protein>
<proteinExistence type="predicted"/>
<dbReference type="EMBL" id="CM037158">
    <property type="protein sequence ID" value="KAH7851132.1"/>
    <property type="molecule type" value="Genomic_DNA"/>
</dbReference>
<dbReference type="Proteomes" id="UP000828048">
    <property type="component" value="Chromosome 8"/>
</dbReference>
<gene>
    <name evidence="1" type="ORF">Vadar_007693</name>
</gene>
<reference evidence="1 2" key="1">
    <citation type="journal article" date="2021" name="Hortic Res">
        <title>High-quality reference genome and annotation aids understanding of berry development for evergreen blueberry (Vaccinium darrowii).</title>
        <authorList>
            <person name="Yu J."/>
            <person name="Hulse-Kemp A.M."/>
            <person name="Babiker E."/>
            <person name="Staton M."/>
        </authorList>
    </citation>
    <scope>NUCLEOTIDE SEQUENCE [LARGE SCALE GENOMIC DNA]</scope>
    <source>
        <strain evidence="2">cv. NJ 8807/NJ 8810</strain>
        <tissue evidence="1">Young leaf</tissue>
    </source>
</reference>
<organism evidence="1 2">
    <name type="scientific">Vaccinium darrowii</name>
    <dbReference type="NCBI Taxonomy" id="229202"/>
    <lineage>
        <taxon>Eukaryota</taxon>
        <taxon>Viridiplantae</taxon>
        <taxon>Streptophyta</taxon>
        <taxon>Embryophyta</taxon>
        <taxon>Tracheophyta</taxon>
        <taxon>Spermatophyta</taxon>
        <taxon>Magnoliopsida</taxon>
        <taxon>eudicotyledons</taxon>
        <taxon>Gunneridae</taxon>
        <taxon>Pentapetalae</taxon>
        <taxon>asterids</taxon>
        <taxon>Ericales</taxon>
        <taxon>Ericaceae</taxon>
        <taxon>Vaccinioideae</taxon>
        <taxon>Vaccinieae</taxon>
        <taxon>Vaccinium</taxon>
    </lineage>
</organism>
<accession>A0ACB7YCU8</accession>
<keyword evidence="2" id="KW-1185">Reference proteome</keyword>
<evidence type="ECO:0000313" key="1">
    <source>
        <dbReference type="EMBL" id="KAH7851132.1"/>
    </source>
</evidence>